<sequence>MMNKPFVFKARIKVADLFHHSHHEEAFTAAMLSKESCKHFAIKLIGICALSFNKPVKWSKQERKNWPDVWIVNDNNDVEVALFIGNFEVAEITKYEKLFPKVVIFCLEGQQWFDARKSQLEFIDSLSVFNIPERFIDELSDMLTRSLHWDVIFETNAVSVTDGEHYIRTPVTKLM</sequence>
<evidence type="ECO:0000313" key="2">
    <source>
        <dbReference type="Proteomes" id="UP000660708"/>
    </source>
</evidence>
<comment type="caution">
    <text evidence="1">The sequence shown here is derived from an EMBL/GenBank/DDBJ whole genome shotgun (WGS) entry which is preliminary data.</text>
</comment>
<evidence type="ECO:0008006" key="3">
    <source>
        <dbReference type="Google" id="ProtNLM"/>
    </source>
</evidence>
<dbReference type="InterPro" id="IPR038590">
    <property type="entry name" value="YaeQ_sf"/>
</dbReference>
<gene>
    <name evidence="1" type="ORF">PPEP_a1431</name>
</gene>
<dbReference type="EMBL" id="AQHF01000020">
    <property type="protein sequence ID" value="MBE0346341.1"/>
    <property type="molecule type" value="Genomic_DNA"/>
</dbReference>
<dbReference type="SMART" id="SM01322">
    <property type="entry name" value="YaeQ"/>
    <property type="match status" value="1"/>
</dbReference>
<name>A0A8I0MV32_9GAMM</name>
<dbReference type="Pfam" id="PF07152">
    <property type="entry name" value="YaeQ"/>
    <property type="match status" value="1"/>
</dbReference>
<dbReference type="Gene3D" id="3.10.640.10">
    <property type="entry name" value="Restriction endonuclease-like alpha-beta roll domain"/>
    <property type="match status" value="1"/>
</dbReference>
<dbReference type="SUPFAM" id="SSF52980">
    <property type="entry name" value="Restriction endonuclease-like"/>
    <property type="match status" value="1"/>
</dbReference>
<dbReference type="RefSeq" id="WP_225740698.1">
    <property type="nucleotide sequence ID" value="NZ_AQHF01000020.1"/>
</dbReference>
<proteinExistence type="predicted"/>
<dbReference type="InterPro" id="IPR009822">
    <property type="entry name" value="YaeQ"/>
</dbReference>
<dbReference type="Proteomes" id="UP000660708">
    <property type="component" value="Unassembled WGS sequence"/>
</dbReference>
<organism evidence="1 2">
    <name type="scientific">Pseudoalteromonas peptidolytica F12-50-A1</name>
    <dbReference type="NCBI Taxonomy" id="1315280"/>
    <lineage>
        <taxon>Bacteria</taxon>
        <taxon>Pseudomonadati</taxon>
        <taxon>Pseudomonadota</taxon>
        <taxon>Gammaproteobacteria</taxon>
        <taxon>Alteromonadales</taxon>
        <taxon>Pseudoalteromonadaceae</taxon>
        <taxon>Pseudoalteromonas</taxon>
    </lineage>
</organism>
<evidence type="ECO:0000313" key="1">
    <source>
        <dbReference type="EMBL" id="MBE0346341.1"/>
    </source>
</evidence>
<dbReference type="AlphaFoldDB" id="A0A8I0MV32"/>
<accession>A0A8I0MV32</accession>
<keyword evidence="2" id="KW-1185">Reference proteome</keyword>
<dbReference type="InterPro" id="IPR011335">
    <property type="entry name" value="Restrct_endonuc-II-like"/>
</dbReference>
<protein>
    <recommendedName>
        <fullName evidence="3">YaeQ family protein</fullName>
    </recommendedName>
</protein>
<reference evidence="1 2" key="1">
    <citation type="submission" date="2015-06" db="EMBL/GenBank/DDBJ databases">
        <title>Genome sequence of Pseudoalteromonas peptidolytica.</title>
        <authorList>
            <person name="Xie B.-B."/>
            <person name="Rong J.-C."/>
            <person name="Qin Q.-L."/>
            <person name="Zhang Y.-Z."/>
        </authorList>
    </citation>
    <scope>NUCLEOTIDE SEQUENCE [LARGE SCALE GENOMIC DNA]</scope>
    <source>
        <strain evidence="1 2">F12-50-A1</strain>
    </source>
</reference>